<dbReference type="Gene3D" id="2.60.40.10">
    <property type="entry name" value="Immunoglobulins"/>
    <property type="match status" value="1"/>
</dbReference>
<dbReference type="PROSITE" id="PS50188">
    <property type="entry name" value="B302_SPRY"/>
    <property type="match status" value="1"/>
</dbReference>
<dbReference type="PROSITE" id="PS50853">
    <property type="entry name" value="FN3"/>
    <property type="match status" value="1"/>
</dbReference>
<name>A0A267FBQ1_9PLAT</name>
<dbReference type="Pfam" id="PF00622">
    <property type="entry name" value="SPRY"/>
    <property type="match status" value="1"/>
</dbReference>
<dbReference type="PANTHER" id="PTHR24099">
    <property type="entry name" value="E3 UBIQUITIN-PROTEIN LIGASE TRIM36-RELATED"/>
    <property type="match status" value="1"/>
</dbReference>
<dbReference type="InterPro" id="IPR003961">
    <property type="entry name" value="FN3_dom"/>
</dbReference>
<dbReference type="InterPro" id="IPR003649">
    <property type="entry name" value="Bbox_C"/>
</dbReference>
<feature type="domain" description="COS" evidence="10">
    <location>
        <begin position="442"/>
        <end position="501"/>
    </location>
</feature>
<dbReference type="GO" id="GO:0007411">
    <property type="term" value="P:axon guidance"/>
    <property type="evidence" value="ECO:0007669"/>
    <property type="project" value="TreeGrafter"/>
</dbReference>
<feature type="compositionally biased region" description="Low complexity" evidence="6">
    <location>
        <begin position="126"/>
        <end position="145"/>
    </location>
</feature>
<evidence type="ECO:0000259" key="8">
    <source>
        <dbReference type="PROSITE" id="PS50188"/>
    </source>
</evidence>
<comment type="caution">
    <text evidence="11">The sequence shown here is derived from an EMBL/GenBank/DDBJ whole genome shotgun (WGS) entry which is preliminary data.</text>
</comment>
<dbReference type="Gene3D" id="4.10.830.40">
    <property type="match status" value="1"/>
</dbReference>
<dbReference type="STRING" id="282301.A0A267FBQ1"/>
<dbReference type="CDD" id="cd19756">
    <property type="entry name" value="Bbox2"/>
    <property type="match status" value="1"/>
</dbReference>
<gene>
    <name evidence="11" type="ORF">BOX15_Mlig022198g1</name>
</gene>
<dbReference type="GO" id="GO:0043005">
    <property type="term" value="C:neuron projection"/>
    <property type="evidence" value="ECO:0007669"/>
    <property type="project" value="TreeGrafter"/>
</dbReference>
<reference evidence="11 12" key="1">
    <citation type="submission" date="2017-06" db="EMBL/GenBank/DDBJ databases">
        <title>A platform for efficient transgenesis in Macrostomum lignano, a flatworm model organism for stem cell research.</title>
        <authorList>
            <person name="Berezikov E."/>
        </authorList>
    </citation>
    <scope>NUCLEOTIDE SEQUENCE [LARGE SCALE GENOMIC DNA]</scope>
    <source>
        <strain evidence="11">DV1</strain>
        <tissue evidence="11">Whole organism</tissue>
    </source>
</reference>
<dbReference type="GO" id="GO:0008270">
    <property type="term" value="F:zinc ion binding"/>
    <property type="evidence" value="ECO:0007669"/>
    <property type="project" value="UniProtKB-KW"/>
</dbReference>
<dbReference type="Gene3D" id="3.30.40.10">
    <property type="entry name" value="Zinc/RING finger domain, C3HC4 (zinc finger)"/>
    <property type="match status" value="1"/>
</dbReference>
<dbReference type="InterPro" id="IPR013320">
    <property type="entry name" value="ConA-like_dom_sf"/>
</dbReference>
<dbReference type="Gene3D" id="3.30.160.60">
    <property type="entry name" value="Classic Zinc Finger"/>
    <property type="match status" value="1"/>
</dbReference>
<evidence type="ECO:0000256" key="2">
    <source>
        <dbReference type="ARBA" id="ARBA00022771"/>
    </source>
</evidence>
<dbReference type="InterPro" id="IPR013783">
    <property type="entry name" value="Ig-like_fold"/>
</dbReference>
<keyword evidence="2 5" id="KW-0863">Zinc-finger</keyword>
<dbReference type="Proteomes" id="UP000215902">
    <property type="component" value="Unassembled WGS sequence"/>
</dbReference>
<evidence type="ECO:0000256" key="5">
    <source>
        <dbReference type="PROSITE-ProRule" id="PRU00024"/>
    </source>
</evidence>
<feature type="domain" description="B box-type" evidence="7">
    <location>
        <begin position="292"/>
        <end position="334"/>
    </location>
</feature>
<dbReference type="EMBL" id="NIVC01001181">
    <property type="protein sequence ID" value="PAA71195.1"/>
    <property type="molecule type" value="Genomic_DNA"/>
</dbReference>
<accession>A0A267FBQ1</accession>
<dbReference type="SUPFAM" id="SSF57850">
    <property type="entry name" value="RING/U-box"/>
    <property type="match status" value="1"/>
</dbReference>
<dbReference type="InterPro" id="IPR000315">
    <property type="entry name" value="Znf_B-box"/>
</dbReference>
<protein>
    <recommendedName>
        <fullName evidence="13">RING-type E3 ubiquitin transferase</fullName>
    </recommendedName>
</protein>
<proteinExistence type="predicted"/>
<dbReference type="SMART" id="SM00449">
    <property type="entry name" value="SPRY"/>
    <property type="match status" value="1"/>
</dbReference>
<evidence type="ECO:0000256" key="1">
    <source>
        <dbReference type="ARBA" id="ARBA00022723"/>
    </source>
</evidence>
<dbReference type="SMART" id="SM00502">
    <property type="entry name" value="BBC"/>
    <property type="match status" value="1"/>
</dbReference>
<evidence type="ECO:0000256" key="4">
    <source>
        <dbReference type="ARBA" id="ARBA00023054"/>
    </source>
</evidence>
<feature type="domain" description="B30.2/SPRY" evidence="8">
    <location>
        <begin position="580"/>
        <end position="763"/>
    </location>
</feature>
<dbReference type="SUPFAM" id="SSF49899">
    <property type="entry name" value="Concanavalin A-like lectins/glucanases"/>
    <property type="match status" value="1"/>
</dbReference>
<dbReference type="InterPro" id="IPR001870">
    <property type="entry name" value="B30.2/SPRY"/>
</dbReference>
<dbReference type="SMART" id="SM00060">
    <property type="entry name" value="FN3"/>
    <property type="match status" value="1"/>
</dbReference>
<dbReference type="InterPro" id="IPR017903">
    <property type="entry name" value="COS_domain"/>
</dbReference>
<sequence>SPPQAMGIVFEWIKDAKRMRKPAKATAQNRIRISSHRKSKRITENGTQSRTDADMTTMRKLESELKCGLCRRWLCQPLLLPCGHSLCQSCCSSILLLPADEVASLTGGGDSSDQMSVASEADSGVSLPTSTASGSGSSRPGSSCYQLHQQQHHQQHLLGAVASPSSPSAVGFLCPTCRRPVLLPGGIDRSSSLRNLLPRNLALERLVGKFAQQSHQSQSDLHQPQQQQLCQLCDPCETGQSPLPAELVCEQCEMYYCQRCAEKSHPSSVSAPKHNLQPASCGRELLLQKQARRSSVCQEHRQETLGSYCLACRGPVCPLCAQTVRHQGHEIVPLQTACKSAKTELSVQLQSLSEKAKIGSEFHQQLKSSPERIKANCESMSEIIAGQFDSLIEALQSKKQVMLSQLQSEQEHKTRLIRDQAAHCSSVLSRTTSLLQFCVEMLKETDPAAFLLVSNSLLHRAVHAESVFKKDIDLRPRVSHEFEIRLDVEPVLVAINSLTFTEHKVPPAPVIIAERSHAENNTVTVCWSPCPGSQAEFYTLEMDDGRGAGFKRCYRGPETICCVQGLQFDTVYQARVKAHNTAGESVYSDFVKLRTAGRAFFQFSPEESHAELVFTNQGMTVTSVSLEERIAVCTTGFSRGVHYWEFTVDRYDDKGDPGFGVARLDCRKDEKLGRDNRGWSMYIDFKRSWFLHNGEHAERCDGGIAKGSIVGVRLDCDKGTLSYYVNDEPHGPVAFLDLKGTFYPAVNLNRNVQLTLHPGLEVPSESDDSSEEN</sequence>
<evidence type="ECO:0000259" key="7">
    <source>
        <dbReference type="PROSITE" id="PS50119"/>
    </source>
</evidence>
<dbReference type="Gene3D" id="2.60.120.920">
    <property type="match status" value="1"/>
</dbReference>
<dbReference type="Gene3D" id="1.20.5.170">
    <property type="match status" value="1"/>
</dbReference>
<evidence type="ECO:0000313" key="11">
    <source>
        <dbReference type="EMBL" id="PAA71195.1"/>
    </source>
</evidence>
<evidence type="ECO:0000256" key="6">
    <source>
        <dbReference type="SAM" id="MobiDB-lite"/>
    </source>
</evidence>
<dbReference type="SUPFAM" id="SSF49265">
    <property type="entry name" value="Fibronectin type III"/>
    <property type="match status" value="1"/>
</dbReference>
<evidence type="ECO:0008006" key="13">
    <source>
        <dbReference type="Google" id="ProtNLM"/>
    </source>
</evidence>
<dbReference type="InterPro" id="IPR003877">
    <property type="entry name" value="SPRY_dom"/>
</dbReference>
<organism evidence="11 12">
    <name type="scientific">Macrostomum lignano</name>
    <dbReference type="NCBI Taxonomy" id="282301"/>
    <lineage>
        <taxon>Eukaryota</taxon>
        <taxon>Metazoa</taxon>
        <taxon>Spiralia</taxon>
        <taxon>Lophotrochozoa</taxon>
        <taxon>Platyhelminthes</taxon>
        <taxon>Rhabditophora</taxon>
        <taxon>Macrostomorpha</taxon>
        <taxon>Macrostomida</taxon>
        <taxon>Macrostomidae</taxon>
        <taxon>Macrostomum</taxon>
    </lineage>
</organism>
<dbReference type="PROSITE" id="PS50119">
    <property type="entry name" value="ZF_BBOX"/>
    <property type="match status" value="2"/>
</dbReference>
<feature type="region of interest" description="Disordered" evidence="6">
    <location>
        <begin position="106"/>
        <end position="145"/>
    </location>
</feature>
<dbReference type="SMART" id="SM00184">
    <property type="entry name" value="RING"/>
    <property type="match status" value="1"/>
</dbReference>
<dbReference type="OrthoDB" id="295536at2759"/>
<dbReference type="AlphaFoldDB" id="A0A267FBQ1"/>
<dbReference type="InterPro" id="IPR001841">
    <property type="entry name" value="Znf_RING"/>
</dbReference>
<feature type="domain" description="B box-type" evidence="7">
    <location>
        <begin position="225"/>
        <end position="279"/>
    </location>
</feature>
<dbReference type="FunFam" id="2.60.40.10:FF:000178">
    <property type="entry name" value="E3 ubiquitin-protein ligase TRIM9 isoform X1"/>
    <property type="match status" value="1"/>
</dbReference>
<feature type="domain" description="Fibronectin type-III" evidence="9">
    <location>
        <begin position="506"/>
        <end position="598"/>
    </location>
</feature>
<keyword evidence="3" id="KW-0862">Zinc</keyword>
<dbReference type="InterPro" id="IPR013083">
    <property type="entry name" value="Znf_RING/FYVE/PHD"/>
</dbReference>
<dbReference type="InterPro" id="IPR043136">
    <property type="entry name" value="B30.2/SPRY_sf"/>
</dbReference>
<dbReference type="InterPro" id="IPR050617">
    <property type="entry name" value="E3_ligase_FN3/SPRY"/>
</dbReference>
<dbReference type="CDD" id="cd00063">
    <property type="entry name" value="FN3"/>
    <property type="match status" value="1"/>
</dbReference>
<evidence type="ECO:0000259" key="9">
    <source>
        <dbReference type="PROSITE" id="PS50853"/>
    </source>
</evidence>
<evidence type="ECO:0000313" key="12">
    <source>
        <dbReference type="Proteomes" id="UP000215902"/>
    </source>
</evidence>
<dbReference type="SMART" id="SM00336">
    <property type="entry name" value="BBOX"/>
    <property type="match status" value="2"/>
</dbReference>
<keyword evidence="1" id="KW-0479">Metal-binding</keyword>
<dbReference type="InterPro" id="IPR036116">
    <property type="entry name" value="FN3_sf"/>
</dbReference>
<dbReference type="PANTHER" id="PTHR24099:SF15">
    <property type="entry name" value="E3 UBIQUITIN-PROTEIN LIGASE TRIM9"/>
    <property type="match status" value="1"/>
</dbReference>
<dbReference type="SUPFAM" id="SSF57845">
    <property type="entry name" value="B-box zinc-binding domain"/>
    <property type="match status" value="1"/>
</dbReference>
<feature type="non-terminal residue" evidence="11">
    <location>
        <position position="1"/>
    </location>
</feature>
<evidence type="ECO:0000259" key="10">
    <source>
        <dbReference type="PROSITE" id="PS51262"/>
    </source>
</evidence>
<dbReference type="Pfam" id="PF00643">
    <property type="entry name" value="zf-B_box"/>
    <property type="match status" value="1"/>
</dbReference>
<keyword evidence="12" id="KW-1185">Reference proteome</keyword>
<dbReference type="CDD" id="cd12889">
    <property type="entry name" value="SPRY_PRY_TRIM67_9"/>
    <property type="match status" value="1"/>
</dbReference>
<keyword evidence="4" id="KW-0175">Coiled coil</keyword>
<evidence type="ECO:0000256" key="3">
    <source>
        <dbReference type="ARBA" id="ARBA00022833"/>
    </source>
</evidence>
<dbReference type="PROSITE" id="PS51262">
    <property type="entry name" value="COS"/>
    <property type="match status" value="1"/>
</dbReference>